<feature type="transmembrane region" description="Helical" evidence="8">
    <location>
        <begin position="483"/>
        <end position="503"/>
    </location>
</feature>
<dbReference type="Pfam" id="PF00854">
    <property type="entry name" value="PTR2"/>
    <property type="match status" value="2"/>
</dbReference>
<keyword evidence="5" id="KW-0653">Protein transport</keyword>
<dbReference type="GO" id="GO:0005886">
    <property type="term" value="C:plasma membrane"/>
    <property type="evidence" value="ECO:0007669"/>
    <property type="project" value="UniProtKB-SubCell"/>
</dbReference>
<organism evidence="9 10">
    <name type="scientific">Roseimaritima multifibrata</name>
    <dbReference type="NCBI Taxonomy" id="1930274"/>
    <lineage>
        <taxon>Bacteria</taxon>
        <taxon>Pseudomonadati</taxon>
        <taxon>Planctomycetota</taxon>
        <taxon>Planctomycetia</taxon>
        <taxon>Pirellulales</taxon>
        <taxon>Pirellulaceae</taxon>
        <taxon>Roseimaritima</taxon>
    </lineage>
</organism>
<dbReference type="InterPro" id="IPR050171">
    <property type="entry name" value="MFS_Transporters"/>
</dbReference>
<dbReference type="PANTHER" id="PTHR23517">
    <property type="entry name" value="RESISTANCE PROTEIN MDTM, PUTATIVE-RELATED-RELATED"/>
    <property type="match status" value="1"/>
</dbReference>
<evidence type="ECO:0000313" key="10">
    <source>
        <dbReference type="Proteomes" id="UP000320672"/>
    </source>
</evidence>
<feature type="transmembrane region" description="Helical" evidence="8">
    <location>
        <begin position="233"/>
        <end position="255"/>
    </location>
</feature>
<dbReference type="InterPro" id="IPR018456">
    <property type="entry name" value="PTR2_symporter_CS"/>
</dbReference>
<dbReference type="EMBL" id="CP036262">
    <property type="protein sequence ID" value="QDS92591.1"/>
    <property type="molecule type" value="Genomic_DNA"/>
</dbReference>
<keyword evidence="3" id="KW-1003">Cell membrane</keyword>
<keyword evidence="4 8" id="KW-0812">Transmembrane</keyword>
<evidence type="ECO:0000256" key="2">
    <source>
        <dbReference type="ARBA" id="ARBA00022448"/>
    </source>
</evidence>
<evidence type="ECO:0000256" key="4">
    <source>
        <dbReference type="ARBA" id="ARBA00022692"/>
    </source>
</evidence>
<keyword evidence="2" id="KW-0813">Transport</keyword>
<dbReference type="InterPro" id="IPR000109">
    <property type="entry name" value="POT_fam"/>
</dbReference>
<proteinExistence type="predicted"/>
<feature type="transmembrane region" description="Helical" evidence="8">
    <location>
        <begin position="515"/>
        <end position="535"/>
    </location>
</feature>
<dbReference type="PANTHER" id="PTHR23517:SF15">
    <property type="entry name" value="PROTON-DEPENDENT OLIGOPEPTIDE FAMILY TRANSPORT PROTEIN"/>
    <property type="match status" value="1"/>
</dbReference>
<feature type="transmembrane region" description="Helical" evidence="8">
    <location>
        <begin position="367"/>
        <end position="386"/>
    </location>
</feature>
<keyword evidence="6 8" id="KW-1133">Transmembrane helix</keyword>
<dbReference type="Gene3D" id="1.20.1250.20">
    <property type="entry name" value="MFS general substrate transporter like domains"/>
    <property type="match status" value="3"/>
</dbReference>
<dbReference type="SUPFAM" id="SSF103473">
    <property type="entry name" value="MFS general substrate transporter"/>
    <property type="match status" value="2"/>
</dbReference>
<sequence>MSTDASLPTPNESASDSATLFGHPVGLFTLFFVEMWERFSYYGMRALLVLYMIKGFLKYGDAQAYTVYGAYTALVYMTPFIGGLLADRLLGQRRAVIIGGILMAMGHLLMTIESPWPFFFALALLITGNGFFKPNISTTVGALYPAGSKKRDGGFTIFYMGINLGAAMSPLLCGYLGETYGWHWGFGVATIGMMVGLAVFVMPNLISQLLVGGGAIVTAGSLIFFTPDNPLAIAVNIFVAVGLLIAGIIACFALGRGGLPSHVGNPPEGALTPNRMWGLGVGIVIAIPVFALLVSGLSPFTESGQSYQLISSETVEKIASYGPLGYTASILAGEVSKPAGLVLTVIGLLSFGYLLRETFRLGTIGRHRMIVALILIFFQMLFFAFFEQAGSSISNFTDRNVDRIANGQVVTSDMLGKTIDLQPTQEQLGLTHGDSAFTMTDLNKLREENKDPNFTIAWTITEEHIEQEMAIAGRNSELATSSFQALNAIFILLFGLPFAYLWSKLGERNADPSSPVKFALGLIQLGLGFGALWMGAINADSRGMVSISWLVLGYLLHTTGELCLSPVGLSTMTKLSPKHLVSTVMGGWFLATAFSQYLAGIISQFTGVTNEGGDESGIPIPLTSVMIYGDVFYKIAIAAVISGIACLVLSPWLKAWMHQDVIDSDE</sequence>
<evidence type="ECO:0000313" key="9">
    <source>
        <dbReference type="EMBL" id="QDS92591.1"/>
    </source>
</evidence>
<dbReference type="NCBIfam" id="TIGR00924">
    <property type="entry name" value="yjdL_sub1_fam"/>
    <property type="match status" value="1"/>
</dbReference>
<dbReference type="InterPro" id="IPR036259">
    <property type="entry name" value="MFS_trans_sf"/>
</dbReference>
<dbReference type="GO" id="GO:1904680">
    <property type="term" value="F:peptide transmembrane transporter activity"/>
    <property type="evidence" value="ECO:0007669"/>
    <property type="project" value="InterPro"/>
</dbReference>
<evidence type="ECO:0000256" key="1">
    <source>
        <dbReference type="ARBA" id="ARBA00004651"/>
    </source>
</evidence>
<comment type="subcellular location">
    <subcellularLocation>
        <location evidence="1">Cell membrane</location>
        <topology evidence="1">Multi-pass membrane protein</topology>
    </subcellularLocation>
</comment>
<feature type="transmembrane region" description="Helical" evidence="8">
    <location>
        <begin position="209"/>
        <end position="227"/>
    </location>
</feature>
<feature type="transmembrane region" description="Helical" evidence="8">
    <location>
        <begin position="118"/>
        <end position="136"/>
    </location>
</feature>
<feature type="transmembrane region" description="Helical" evidence="8">
    <location>
        <begin position="65"/>
        <end position="86"/>
    </location>
</feature>
<accession>A0A517MCI9</accession>
<protein>
    <submittedName>
        <fullName evidence="9">Dipeptide permease D</fullName>
    </submittedName>
</protein>
<keyword evidence="5" id="KW-0571">Peptide transport</keyword>
<feature type="transmembrane region" description="Helical" evidence="8">
    <location>
        <begin position="183"/>
        <end position="202"/>
    </location>
</feature>
<keyword evidence="7 8" id="KW-0472">Membrane</keyword>
<evidence type="ECO:0000256" key="8">
    <source>
        <dbReference type="SAM" id="Phobius"/>
    </source>
</evidence>
<dbReference type="KEGG" id="rml:FF011L_13380"/>
<dbReference type="PROSITE" id="PS01022">
    <property type="entry name" value="PTR2_1"/>
    <property type="match status" value="1"/>
</dbReference>
<feature type="transmembrane region" description="Helical" evidence="8">
    <location>
        <begin position="547"/>
        <end position="568"/>
    </location>
</feature>
<evidence type="ECO:0000256" key="3">
    <source>
        <dbReference type="ARBA" id="ARBA00022475"/>
    </source>
</evidence>
<feature type="transmembrane region" description="Helical" evidence="8">
    <location>
        <begin position="276"/>
        <end position="297"/>
    </location>
</feature>
<reference evidence="9 10" key="1">
    <citation type="submission" date="2019-02" db="EMBL/GenBank/DDBJ databases">
        <title>Deep-cultivation of Planctomycetes and their phenomic and genomic characterization uncovers novel biology.</title>
        <authorList>
            <person name="Wiegand S."/>
            <person name="Jogler M."/>
            <person name="Boedeker C."/>
            <person name="Pinto D."/>
            <person name="Vollmers J."/>
            <person name="Rivas-Marin E."/>
            <person name="Kohn T."/>
            <person name="Peeters S.H."/>
            <person name="Heuer A."/>
            <person name="Rast P."/>
            <person name="Oberbeckmann S."/>
            <person name="Bunk B."/>
            <person name="Jeske O."/>
            <person name="Meyerdierks A."/>
            <person name="Storesund J.E."/>
            <person name="Kallscheuer N."/>
            <person name="Luecker S."/>
            <person name="Lage O.M."/>
            <person name="Pohl T."/>
            <person name="Merkel B.J."/>
            <person name="Hornburger P."/>
            <person name="Mueller R.-W."/>
            <person name="Bruemmer F."/>
            <person name="Labrenz M."/>
            <person name="Spormann A.M."/>
            <person name="Op den Camp H."/>
            <person name="Overmann J."/>
            <person name="Amann R."/>
            <person name="Jetten M.S.M."/>
            <person name="Mascher T."/>
            <person name="Medema M.H."/>
            <person name="Devos D.P."/>
            <person name="Kaster A.-K."/>
            <person name="Ovreas L."/>
            <person name="Rohde M."/>
            <person name="Galperin M.Y."/>
            <person name="Jogler C."/>
        </authorList>
    </citation>
    <scope>NUCLEOTIDE SEQUENCE [LARGE SCALE GENOMIC DNA]</scope>
    <source>
        <strain evidence="9 10">FF011L</strain>
    </source>
</reference>
<dbReference type="CDD" id="cd17346">
    <property type="entry name" value="MFS_DtpA_like"/>
    <property type="match status" value="1"/>
</dbReference>
<dbReference type="AlphaFoldDB" id="A0A517MCI9"/>
<gene>
    <name evidence="9" type="primary">dtpD</name>
    <name evidence="9" type="ORF">FF011L_13380</name>
</gene>
<dbReference type="Proteomes" id="UP000320672">
    <property type="component" value="Chromosome"/>
</dbReference>
<feature type="transmembrane region" description="Helical" evidence="8">
    <location>
        <begin position="631"/>
        <end position="653"/>
    </location>
</feature>
<feature type="transmembrane region" description="Helical" evidence="8">
    <location>
        <begin position="157"/>
        <end position="177"/>
    </location>
</feature>
<keyword evidence="10" id="KW-1185">Reference proteome</keyword>
<dbReference type="RefSeq" id="WP_218933047.1">
    <property type="nucleotide sequence ID" value="NZ_CP036262.1"/>
</dbReference>
<evidence type="ECO:0000256" key="7">
    <source>
        <dbReference type="ARBA" id="ARBA00023136"/>
    </source>
</evidence>
<evidence type="ECO:0000256" key="6">
    <source>
        <dbReference type="ARBA" id="ARBA00022989"/>
    </source>
</evidence>
<feature type="transmembrane region" description="Helical" evidence="8">
    <location>
        <begin position="338"/>
        <end position="355"/>
    </location>
</feature>
<dbReference type="GO" id="GO:0006857">
    <property type="term" value="P:oligopeptide transport"/>
    <property type="evidence" value="ECO:0007669"/>
    <property type="project" value="InterPro"/>
</dbReference>
<name>A0A517MCI9_9BACT</name>
<dbReference type="InterPro" id="IPR005279">
    <property type="entry name" value="Dipep/tripep_permease"/>
</dbReference>
<evidence type="ECO:0000256" key="5">
    <source>
        <dbReference type="ARBA" id="ARBA00022856"/>
    </source>
</evidence>
<feature type="transmembrane region" description="Helical" evidence="8">
    <location>
        <begin position="580"/>
        <end position="599"/>
    </location>
</feature>
<feature type="transmembrane region" description="Helical" evidence="8">
    <location>
        <begin position="95"/>
        <end position="112"/>
    </location>
</feature>